<dbReference type="Proteomes" id="UP000782241">
    <property type="component" value="Unassembled WGS sequence"/>
</dbReference>
<feature type="region of interest" description="Disordered" evidence="1">
    <location>
        <begin position="324"/>
        <end position="416"/>
    </location>
</feature>
<reference evidence="2" key="1">
    <citation type="submission" date="2021-04" db="EMBL/GenBank/DDBJ databases">
        <title>Draft genome of Fusarium avenaceum strain F156N33, isolated from an atmospheric sample in Virginia.</title>
        <authorList>
            <person name="Yang S."/>
            <person name="Vinatzer B.A."/>
            <person name="Coleman J."/>
        </authorList>
    </citation>
    <scope>NUCLEOTIDE SEQUENCE</scope>
    <source>
        <strain evidence="2">F156N33</strain>
    </source>
</reference>
<evidence type="ECO:0000313" key="2">
    <source>
        <dbReference type="EMBL" id="KAG5662797.1"/>
    </source>
</evidence>
<dbReference type="EMBL" id="JAGPUO010000005">
    <property type="protein sequence ID" value="KAG5662797.1"/>
    <property type="molecule type" value="Genomic_DNA"/>
</dbReference>
<organism evidence="2 3">
    <name type="scientific">Fusarium avenaceum</name>
    <dbReference type="NCBI Taxonomy" id="40199"/>
    <lineage>
        <taxon>Eukaryota</taxon>
        <taxon>Fungi</taxon>
        <taxon>Dikarya</taxon>
        <taxon>Ascomycota</taxon>
        <taxon>Pezizomycotina</taxon>
        <taxon>Sordariomycetes</taxon>
        <taxon>Hypocreomycetidae</taxon>
        <taxon>Hypocreales</taxon>
        <taxon>Nectriaceae</taxon>
        <taxon>Fusarium</taxon>
        <taxon>Fusarium tricinctum species complex</taxon>
    </lineage>
</organism>
<gene>
    <name evidence="2" type="ORF">KAF25_005215</name>
</gene>
<accession>A0A9P7HD95</accession>
<sequence>MMAFLSPSRRTHQPVFKPQCTHLTMTRVYDPSLKCSSCHEHGPFGWLYQCSQDREEMIEEKLSYMDYLDYYFRKDMGVRKGSAEARRDKLSFLDGLTPKQMASYRPDQIATILRQREELKNVIAKEEFRKSSSVLFSTVSPPPGFDVSLNNNPSAGRLIYDAEPECHYKICPRCRPICADRAFLSLNAVANGEIPPTAAAGYGFESLHGRPVIAKVVIKHINEHRPKPQVGSRRMMELLDEKIARMLIHHSQDQDRDFRNVLRNTVLAPSPARQIPTVRNVAAVSQRIREEEEVLSKAARDEQEAVDTKASSLLGSPWPWLAAFDNANIPDSPEKEQTPRQSSRQRSRATRIPRTSYLLPSEGNPWRLLIDGENAGTTSSTHPHSSQNTDSQGNENESDFQERSSTPPTLEDGVALTEESIEIRVPDVVTQV</sequence>
<evidence type="ECO:0000256" key="1">
    <source>
        <dbReference type="SAM" id="MobiDB-lite"/>
    </source>
</evidence>
<feature type="compositionally biased region" description="Polar residues" evidence="1">
    <location>
        <begin position="375"/>
        <end position="395"/>
    </location>
</feature>
<proteinExistence type="predicted"/>
<comment type="caution">
    <text evidence="2">The sequence shown here is derived from an EMBL/GenBank/DDBJ whole genome shotgun (WGS) entry which is preliminary data.</text>
</comment>
<protein>
    <submittedName>
        <fullName evidence="2">Uncharacterized protein</fullName>
    </submittedName>
</protein>
<evidence type="ECO:0000313" key="3">
    <source>
        <dbReference type="Proteomes" id="UP000782241"/>
    </source>
</evidence>
<dbReference type="AlphaFoldDB" id="A0A9P7HD95"/>
<keyword evidence="3" id="KW-1185">Reference proteome</keyword>
<name>A0A9P7HD95_9HYPO</name>